<dbReference type="AlphaFoldDB" id="X1GWU8"/>
<protein>
    <submittedName>
        <fullName evidence="1">Uncharacterized protein</fullName>
    </submittedName>
</protein>
<evidence type="ECO:0000313" key="1">
    <source>
        <dbReference type="EMBL" id="GAH37453.1"/>
    </source>
</evidence>
<name>X1GWU8_9ZZZZ</name>
<organism evidence="1">
    <name type="scientific">marine sediment metagenome</name>
    <dbReference type="NCBI Taxonomy" id="412755"/>
    <lineage>
        <taxon>unclassified sequences</taxon>
        <taxon>metagenomes</taxon>
        <taxon>ecological metagenomes</taxon>
    </lineage>
</organism>
<comment type="caution">
    <text evidence="1">The sequence shown here is derived from an EMBL/GenBank/DDBJ whole genome shotgun (WGS) entry which is preliminary data.</text>
</comment>
<feature type="non-terminal residue" evidence="1">
    <location>
        <position position="309"/>
    </location>
</feature>
<proteinExistence type="predicted"/>
<sequence>MEPSPPPDYSVPQLPRAAIFAPEDPQGQLVPPKPGRIAKTLGRGAELGVRGGKRVINAAVIKPIRKLYEGSSLAELDIALSLIDDKEFGEYLNQPPERDKKGRIVIDFGKINEFARKAKQRTKEQTAKALPGFKIPVPETPAEKTTDVIGSVVGGVGSFVGRIILLKKILGGGGAIRDTLAWELENQLMGGTPGKGAAIRGSLGAIAKIPTGSVTGKVAKVAAQSGLFSTATAISGGDKEDIIVSALIPIVFNSWHFIKQKQYITNYERGLRQAAYQEHHSRIKKGMPEPTSVAHLKADQRLIADAVAK</sequence>
<gene>
    <name evidence="1" type="ORF">S03H2_15999</name>
</gene>
<dbReference type="EMBL" id="BARU01008151">
    <property type="protein sequence ID" value="GAH37453.1"/>
    <property type="molecule type" value="Genomic_DNA"/>
</dbReference>
<accession>X1GWU8</accession>
<reference evidence="1" key="1">
    <citation type="journal article" date="2014" name="Front. Microbiol.">
        <title>High frequency of phylogenetically diverse reductive dehalogenase-homologous genes in deep subseafloor sedimentary metagenomes.</title>
        <authorList>
            <person name="Kawai M."/>
            <person name="Futagami T."/>
            <person name="Toyoda A."/>
            <person name="Takaki Y."/>
            <person name="Nishi S."/>
            <person name="Hori S."/>
            <person name="Arai W."/>
            <person name="Tsubouchi T."/>
            <person name="Morono Y."/>
            <person name="Uchiyama I."/>
            <person name="Ito T."/>
            <person name="Fujiyama A."/>
            <person name="Inagaki F."/>
            <person name="Takami H."/>
        </authorList>
    </citation>
    <scope>NUCLEOTIDE SEQUENCE</scope>
    <source>
        <strain evidence="1">Expedition CK06-06</strain>
    </source>
</reference>